<dbReference type="EMBL" id="DUIH01000011">
    <property type="protein sequence ID" value="HIH69508.1"/>
    <property type="molecule type" value="Genomic_DNA"/>
</dbReference>
<organism evidence="1 2">
    <name type="scientific">Methermicoccus shengliensis</name>
    <dbReference type="NCBI Taxonomy" id="660064"/>
    <lineage>
        <taxon>Archaea</taxon>
        <taxon>Methanobacteriati</taxon>
        <taxon>Methanobacteriota</taxon>
        <taxon>Stenosarchaea group</taxon>
        <taxon>Methanomicrobia</taxon>
        <taxon>Methanosarcinales</taxon>
        <taxon>Methermicoccaceae</taxon>
        <taxon>Methermicoccus</taxon>
    </lineage>
</organism>
<name>A0A832RSI0_9EURY</name>
<dbReference type="RefSeq" id="WP_042687200.1">
    <property type="nucleotide sequence ID" value="NZ_DUIH01000011.1"/>
</dbReference>
<comment type="caution">
    <text evidence="1">The sequence shown here is derived from an EMBL/GenBank/DDBJ whole genome shotgun (WGS) entry which is preliminary data.</text>
</comment>
<evidence type="ECO:0000313" key="2">
    <source>
        <dbReference type="Proteomes" id="UP000600363"/>
    </source>
</evidence>
<evidence type="ECO:0000313" key="1">
    <source>
        <dbReference type="EMBL" id="HIH69508.1"/>
    </source>
</evidence>
<protein>
    <submittedName>
        <fullName evidence="1">Uncharacterized protein</fullName>
    </submittedName>
</protein>
<sequence>MAALGSIVAVEGLDRYVVAASGEERATVGSFVKVMSSPEVVGIIVGYVNTIKEELIPYMQPQLREKYLPYNIDPERTYYTVLGVGTPSSRDVSVPPRIGDEVHMLSPEELRSFYMTHGMYYLTQKRDAIGKDVALLIVDKLANIIAEDKRRLEIVKRHIGTW</sequence>
<proteinExistence type="predicted"/>
<reference evidence="1" key="1">
    <citation type="journal article" date="2020" name="bioRxiv">
        <title>A rank-normalized archaeal taxonomy based on genome phylogeny resolves widespread incomplete and uneven classifications.</title>
        <authorList>
            <person name="Rinke C."/>
            <person name="Chuvochina M."/>
            <person name="Mussig A.J."/>
            <person name="Chaumeil P.-A."/>
            <person name="Waite D.W."/>
            <person name="Whitman W.B."/>
            <person name="Parks D.H."/>
            <person name="Hugenholtz P."/>
        </authorList>
    </citation>
    <scope>NUCLEOTIDE SEQUENCE</scope>
    <source>
        <strain evidence="1">UBA12518</strain>
    </source>
</reference>
<dbReference type="AlphaFoldDB" id="A0A832RSI0"/>
<dbReference type="Proteomes" id="UP000600363">
    <property type="component" value="Unassembled WGS sequence"/>
</dbReference>
<accession>A0A832RSI0</accession>
<gene>
    <name evidence="1" type="ORF">HA299_02635</name>
</gene>